<sequence>MSAAVMNVPLNADGVQNKRKRSNSPSAKDTDGPPPPTRRRSNSPPSKVLVDLPKVNDVDPVRRAERERQLAVRVAAMELEKAEKPKEEKPFDAQAEFSKLVGSKSGGVYMPPARLRALQQAASSDKTSPEYQRLSWDALRKSITGIVNRVNIVNIKQVVPELFAENLIRGRGLFARSVMKAQAASLPFTPVFAALVAIINTKLPQVGELVLTRLISQFRRSFKRNDKIVCHSTTTFIAHLVNQSVAHEIVALQILMLLLEHPTDDSIEIAVGFMREVGAFLAENSPKANTIVFERFRAVLNEGNISQRVQYMIEVLMQVRKDKFKDNPILPEGLDLVDEDEQITHQIQLEEELQVQEGLNVFKFDPNYLENEEKYKAIKNEILGEESEEESGSEESSDEEEEEVVESKEGIEDRTETNLVNLRRIIYLTIMNALNYEEAVHKLLKVQIQEGQEIELVNMIIECCSQERSYSTFYGLVSERFCKLNRVWTESFETAFRNYYTTIHRYETNRLRNIARLFGHLFATDAISWMVLDCVKINEDDTTSSSRIFIKIMMNEMMESMGLKTLAERFKDPEVKRGCEGMFPLDVPKNTRFAINYFTSIGLGVVTEEMREYLKNAPRLIMEQRRAMLEAESSSSSDSDSSSSDSESSDSDSSSSSDAESDVSSPRHRRRRSPSPSRSRSRTPPRRVRGRDDARSPPPPPPRRDARPSRSPPPPPGRRRSPSPPPRPRHDRPRDVSRDREFERRRASPPPPLRSLPLRNERRAPPASARPRERERSPPPHLGRSVVSGRREGERERIVVREKVEVRERVEVRRGVESDRSMGRGGGYRGQERDRERSPPPRRRDSRDRDRERRRDSRERDEGYTRRR</sequence>
<feature type="compositionally biased region" description="Low complexity" evidence="7">
    <location>
        <begin position="630"/>
        <end position="664"/>
    </location>
</feature>
<feature type="compositionally biased region" description="Acidic residues" evidence="7">
    <location>
        <begin position="384"/>
        <end position="404"/>
    </location>
</feature>
<feature type="compositionally biased region" description="Basic and acidic residues" evidence="7">
    <location>
        <begin position="789"/>
        <end position="822"/>
    </location>
</feature>
<dbReference type="InterPro" id="IPR003890">
    <property type="entry name" value="MIF4G-like_typ-3"/>
</dbReference>
<dbReference type="InterPro" id="IPR016024">
    <property type="entry name" value="ARM-type_fold"/>
</dbReference>
<dbReference type="InterPro" id="IPR050781">
    <property type="entry name" value="CWC22_splicing_factor"/>
</dbReference>
<evidence type="ECO:0000256" key="6">
    <source>
        <dbReference type="ARBA" id="ARBA00023242"/>
    </source>
</evidence>
<dbReference type="GO" id="GO:0003723">
    <property type="term" value="F:RNA binding"/>
    <property type="evidence" value="ECO:0007669"/>
    <property type="project" value="InterPro"/>
</dbReference>
<evidence type="ECO:0000259" key="8">
    <source>
        <dbReference type="PROSITE" id="PS51366"/>
    </source>
</evidence>
<dbReference type="OrthoDB" id="1924287at2759"/>
<feature type="region of interest" description="Disordered" evidence="7">
    <location>
        <begin position="628"/>
        <end position="868"/>
    </location>
</feature>
<dbReference type="STRING" id="39966.A0A369JRV1"/>
<evidence type="ECO:0000256" key="4">
    <source>
        <dbReference type="ARBA" id="ARBA00022664"/>
    </source>
</evidence>
<evidence type="ECO:0000256" key="5">
    <source>
        <dbReference type="ARBA" id="ARBA00023187"/>
    </source>
</evidence>
<feature type="region of interest" description="Disordered" evidence="7">
    <location>
        <begin position="384"/>
        <end position="412"/>
    </location>
</feature>
<evidence type="ECO:0000256" key="1">
    <source>
        <dbReference type="ARBA" id="ARBA00003777"/>
    </source>
</evidence>
<feature type="region of interest" description="Disordered" evidence="7">
    <location>
        <begin position="1"/>
        <end position="62"/>
    </location>
</feature>
<feature type="compositionally biased region" description="Basic and acidic residues" evidence="7">
    <location>
        <begin position="759"/>
        <end position="778"/>
    </location>
</feature>
<dbReference type="SUPFAM" id="SSF48371">
    <property type="entry name" value="ARM repeat"/>
    <property type="match status" value="1"/>
</dbReference>
<evidence type="ECO:0000313" key="9">
    <source>
        <dbReference type="EMBL" id="RDB24062.1"/>
    </source>
</evidence>
<evidence type="ECO:0000313" key="10">
    <source>
        <dbReference type="Proteomes" id="UP000076154"/>
    </source>
</evidence>
<dbReference type="GO" id="GO:0000398">
    <property type="term" value="P:mRNA splicing, via spliceosome"/>
    <property type="evidence" value="ECO:0007669"/>
    <property type="project" value="TreeGrafter"/>
</dbReference>
<dbReference type="InParanoid" id="A0A369JRV1"/>
<gene>
    <name evidence="9" type="primary">CWC22</name>
    <name evidence="9" type="ORF">Hypma_008584</name>
</gene>
<comment type="subcellular location">
    <subcellularLocation>
        <location evidence="2">Nucleus</location>
    </subcellularLocation>
</comment>
<keyword evidence="10" id="KW-1185">Reference proteome</keyword>
<feature type="compositionally biased region" description="Basic residues" evidence="7">
    <location>
        <begin position="666"/>
        <end position="689"/>
    </location>
</feature>
<dbReference type="PROSITE" id="PS51366">
    <property type="entry name" value="MI"/>
    <property type="match status" value="1"/>
</dbReference>
<proteinExistence type="inferred from homology"/>
<dbReference type="PANTHER" id="PTHR18034">
    <property type="entry name" value="CELL CYCLE CONTROL PROTEIN CWF22-RELATED"/>
    <property type="match status" value="1"/>
</dbReference>
<evidence type="ECO:0000256" key="7">
    <source>
        <dbReference type="SAM" id="MobiDB-lite"/>
    </source>
</evidence>
<feature type="compositionally biased region" description="Basic and acidic residues" evidence="7">
    <location>
        <begin position="732"/>
        <end position="746"/>
    </location>
</feature>
<keyword evidence="6" id="KW-0539">Nucleus</keyword>
<feature type="compositionally biased region" description="Basic residues" evidence="7">
    <location>
        <begin position="717"/>
        <end position="731"/>
    </location>
</feature>
<protein>
    <submittedName>
        <fullName evidence="9">Pre-mRNA-splicing factor CWC22</fullName>
    </submittedName>
</protein>
<evidence type="ECO:0000256" key="3">
    <source>
        <dbReference type="ARBA" id="ARBA00006856"/>
    </source>
</evidence>
<dbReference type="PANTHER" id="PTHR18034:SF3">
    <property type="entry name" value="PRE-MRNA-SPLICING FACTOR CWC22 HOMOLOG"/>
    <property type="match status" value="1"/>
</dbReference>
<name>A0A369JRV1_HYPMA</name>
<dbReference type="AlphaFoldDB" id="A0A369JRV1"/>
<reference evidence="9" key="1">
    <citation type="submission" date="2018-04" db="EMBL/GenBank/DDBJ databases">
        <title>Whole genome sequencing of Hypsizygus marmoreus.</title>
        <authorList>
            <person name="Choi I.-G."/>
            <person name="Min B."/>
            <person name="Kim J.-G."/>
            <person name="Kim S."/>
            <person name="Oh Y.-L."/>
            <person name="Kong W.-S."/>
            <person name="Park H."/>
            <person name="Jeong J."/>
            <person name="Song E.-S."/>
        </authorList>
    </citation>
    <scope>NUCLEOTIDE SEQUENCE [LARGE SCALE GENOMIC DNA]</scope>
    <source>
        <strain evidence="9">51987-8</strain>
    </source>
</reference>
<dbReference type="EMBL" id="LUEZ02000045">
    <property type="protein sequence ID" value="RDB24062.1"/>
    <property type="molecule type" value="Genomic_DNA"/>
</dbReference>
<accession>A0A369JRV1</accession>
<dbReference type="Gene3D" id="1.25.40.180">
    <property type="match status" value="1"/>
</dbReference>
<dbReference type="SMART" id="SM00543">
    <property type="entry name" value="MIF4G"/>
    <property type="match status" value="1"/>
</dbReference>
<dbReference type="InterPro" id="IPR003891">
    <property type="entry name" value="Initiation_fac_eIF4g_MI"/>
</dbReference>
<comment type="function">
    <text evidence="1">Involved in pre-mRNA splicing.</text>
</comment>
<evidence type="ECO:0000256" key="2">
    <source>
        <dbReference type="ARBA" id="ARBA00004123"/>
    </source>
</evidence>
<keyword evidence="4" id="KW-0507">mRNA processing</keyword>
<comment type="similarity">
    <text evidence="3">Belongs to the CWC22 family.</text>
</comment>
<dbReference type="Pfam" id="PF02854">
    <property type="entry name" value="MIF4G"/>
    <property type="match status" value="1"/>
</dbReference>
<comment type="caution">
    <text evidence="9">The sequence shown here is derived from an EMBL/GenBank/DDBJ whole genome shotgun (WGS) entry which is preliminary data.</text>
</comment>
<keyword evidence="5" id="KW-0508">mRNA splicing</keyword>
<dbReference type="GO" id="GO:0071013">
    <property type="term" value="C:catalytic step 2 spliceosome"/>
    <property type="evidence" value="ECO:0007669"/>
    <property type="project" value="TreeGrafter"/>
</dbReference>
<feature type="compositionally biased region" description="Basic and acidic residues" evidence="7">
    <location>
        <begin position="830"/>
        <end position="868"/>
    </location>
</feature>
<feature type="domain" description="MI" evidence="8">
    <location>
        <begin position="421"/>
        <end position="537"/>
    </location>
</feature>
<dbReference type="FunCoup" id="A0A369JRV1">
    <property type="interactions" value="819"/>
</dbReference>
<dbReference type="SMART" id="SM00544">
    <property type="entry name" value="MA3"/>
    <property type="match status" value="1"/>
</dbReference>
<dbReference type="Pfam" id="PF02847">
    <property type="entry name" value="MA3"/>
    <property type="match status" value="1"/>
</dbReference>
<dbReference type="FunFam" id="1.25.40.180:FF:000004">
    <property type="entry name" value="pre-mRNA-splicing factor CWC22 homolog"/>
    <property type="match status" value="1"/>
</dbReference>
<organism evidence="9 10">
    <name type="scientific">Hypsizygus marmoreus</name>
    <name type="common">White beech mushroom</name>
    <name type="synonym">Agaricus marmoreus</name>
    <dbReference type="NCBI Taxonomy" id="39966"/>
    <lineage>
        <taxon>Eukaryota</taxon>
        <taxon>Fungi</taxon>
        <taxon>Dikarya</taxon>
        <taxon>Basidiomycota</taxon>
        <taxon>Agaricomycotina</taxon>
        <taxon>Agaricomycetes</taxon>
        <taxon>Agaricomycetidae</taxon>
        <taxon>Agaricales</taxon>
        <taxon>Tricholomatineae</taxon>
        <taxon>Lyophyllaceae</taxon>
        <taxon>Hypsizygus</taxon>
    </lineage>
</organism>
<dbReference type="Proteomes" id="UP000076154">
    <property type="component" value="Unassembled WGS sequence"/>
</dbReference>